<proteinExistence type="predicted"/>
<dbReference type="Proteomes" id="UP001152622">
    <property type="component" value="Chromosome 16"/>
</dbReference>
<dbReference type="EMBL" id="JAINUF010000016">
    <property type="protein sequence ID" value="KAJ8339936.1"/>
    <property type="molecule type" value="Genomic_DNA"/>
</dbReference>
<reference evidence="2" key="1">
    <citation type="journal article" date="2023" name="Science">
        <title>Genome structures resolve the early diversification of teleost fishes.</title>
        <authorList>
            <person name="Parey E."/>
            <person name="Louis A."/>
            <person name="Montfort J."/>
            <person name="Bouchez O."/>
            <person name="Roques C."/>
            <person name="Iampietro C."/>
            <person name="Lluch J."/>
            <person name="Castinel A."/>
            <person name="Donnadieu C."/>
            <person name="Desvignes T."/>
            <person name="Floi Bucao C."/>
            <person name="Jouanno E."/>
            <person name="Wen M."/>
            <person name="Mejri S."/>
            <person name="Dirks R."/>
            <person name="Jansen H."/>
            <person name="Henkel C."/>
            <person name="Chen W.J."/>
            <person name="Zahm M."/>
            <person name="Cabau C."/>
            <person name="Klopp C."/>
            <person name="Thompson A.W."/>
            <person name="Robinson-Rechavi M."/>
            <person name="Braasch I."/>
            <person name="Lecointre G."/>
            <person name="Bobe J."/>
            <person name="Postlethwait J.H."/>
            <person name="Berthelot C."/>
            <person name="Roest Crollius H."/>
            <person name="Guiguen Y."/>
        </authorList>
    </citation>
    <scope>NUCLEOTIDE SEQUENCE</scope>
    <source>
        <strain evidence="2">WJC10195</strain>
    </source>
</reference>
<comment type="caution">
    <text evidence="2">The sequence shown here is derived from an EMBL/GenBank/DDBJ whole genome shotgun (WGS) entry which is preliminary data.</text>
</comment>
<protein>
    <submittedName>
        <fullName evidence="2">Uncharacterized protein</fullName>
    </submittedName>
</protein>
<feature type="compositionally biased region" description="Basic and acidic residues" evidence="1">
    <location>
        <begin position="49"/>
        <end position="59"/>
    </location>
</feature>
<keyword evidence="3" id="KW-1185">Reference proteome</keyword>
<organism evidence="2 3">
    <name type="scientific">Synaphobranchus kaupii</name>
    <name type="common">Kaup's arrowtooth eel</name>
    <dbReference type="NCBI Taxonomy" id="118154"/>
    <lineage>
        <taxon>Eukaryota</taxon>
        <taxon>Metazoa</taxon>
        <taxon>Chordata</taxon>
        <taxon>Craniata</taxon>
        <taxon>Vertebrata</taxon>
        <taxon>Euteleostomi</taxon>
        <taxon>Actinopterygii</taxon>
        <taxon>Neopterygii</taxon>
        <taxon>Teleostei</taxon>
        <taxon>Anguilliformes</taxon>
        <taxon>Synaphobranchidae</taxon>
        <taxon>Synaphobranchus</taxon>
    </lineage>
</organism>
<dbReference type="AlphaFoldDB" id="A0A9Q1EJF3"/>
<sequence>MAYEKKGMFYVKLMHMKSLNIVREVKGEVHYSNPLLAEEQLAAEQNGPRSRDSRQREITSWRALLSPQQPSAITMGPQHGRQVPWCCSVVHKCVTARSCGEVVETEFRFDFGHGSTSNLR</sequence>
<evidence type="ECO:0000313" key="2">
    <source>
        <dbReference type="EMBL" id="KAJ8339936.1"/>
    </source>
</evidence>
<gene>
    <name evidence="2" type="ORF">SKAU_G00345690</name>
</gene>
<evidence type="ECO:0000313" key="3">
    <source>
        <dbReference type="Proteomes" id="UP001152622"/>
    </source>
</evidence>
<name>A0A9Q1EJF3_SYNKA</name>
<feature type="region of interest" description="Disordered" evidence="1">
    <location>
        <begin position="40"/>
        <end position="59"/>
    </location>
</feature>
<evidence type="ECO:0000256" key="1">
    <source>
        <dbReference type="SAM" id="MobiDB-lite"/>
    </source>
</evidence>
<accession>A0A9Q1EJF3</accession>